<accession>A0A8S3VSB8</accession>
<dbReference type="EMBL" id="CAJPWZ010003331">
    <property type="protein sequence ID" value="CAG2257775.1"/>
    <property type="molecule type" value="Genomic_DNA"/>
</dbReference>
<evidence type="ECO:0000313" key="3">
    <source>
        <dbReference type="Proteomes" id="UP000683360"/>
    </source>
</evidence>
<organism evidence="2 3">
    <name type="scientific">Mytilus edulis</name>
    <name type="common">Blue mussel</name>
    <dbReference type="NCBI Taxonomy" id="6550"/>
    <lineage>
        <taxon>Eukaryota</taxon>
        <taxon>Metazoa</taxon>
        <taxon>Spiralia</taxon>
        <taxon>Lophotrochozoa</taxon>
        <taxon>Mollusca</taxon>
        <taxon>Bivalvia</taxon>
        <taxon>Autobranchia</taxon>
        <taxon>Pteriomorphia</taxon>
        <taxon>Mytilida</taxon>
        <taxon>Mytiloidea</taxon>
        <taxon>Mytilidae</taxon>
        <taxon>Mytilinae</taxon>
        <taxon>Mytilus</taxon>
    </lineage>
</organism>
<reference evidence="2" key="1">
    <citation type="submission" date="2021-03" db="EMBL/GenBank/DDBJ databases">
        <authorList>
            <person name="Bekaert M."/>
        </authorList>
    </citation>
    <scope>NUCLEOTIDE SEQUENCE</scope>
</reference>
<dbReference type="AlphaFoldDB" id="A0A8S3VSB8"/>
<protein>
    <submittedName>
        <fullName evidence="2">Uncharacterized protein</fullName>
    </submittedName>
</protein>
<evidence type="ECO:0000256" key="1">
    <source>
        <dbReference type="SAM" id="SignalP"/>
    </source>
</evidence>
<keyword evidence="3" id="KW-1185">Reference proteome</keyword>
<proteinExistence type="predicted"/>
<comment type="caution">
    <text evidence="2">The sequence shown here is derived from an EMBL/GenBank/DDBJ whole genome shotgun (WGS) entry which is preliminary data.</text>
</comment>
<sequence length="159" mass="18560">MLTSIILVFVATGYVIAESSCHTTDGKYTVLPYPRQNLYQTRQYEVSVIDRSVGKKIPQVIAFYAYKTKNVNPGAGRRLVFEKTMTNDETATTVILSIYMSQNRNLRIYLGHPHVSFRAFHRTDDKQYHLRDHIPTCQRRRRRNSQWYHCVSSPPEIGY</sequence>
<feature type="signal peptide" evidence="1">
    <location>
        <begin position="1"/>
        <end position="17"/>
    </location>
</feature>
<name>A0A8S3VSB8_MYTED</name>
<keyword evidence="1" id="KW-0732">Signal</keyword>
<evidence type="ECO:0000313" key="2">
    <source>
        <dbReference type="EMBL" id="CAG2257775.1"/>
    </source>
</evidence>
<gene>
    <name evidence="2" type="ORF">MEDL_68891</name>
</gene>
<dbReference type="Proteomes" id="UP000683360">
    <property type="component" value="Unassembled WGS sequence"/>
</dbReference>
<feature type="chain" id="PRO_5035891514" evidence="1">
    <location>
        <begin position="18"/>
        <end position="159"/>
    </location>
</feature>